<proteinExistence type="predicted"/>
<dbReference type="Proteomes" id="UP000265520">
    <property type="component" value="Unassembled WGS sequence"/>
</dbReference>
<protein>
    <submittedName>
        <fullName evidence="1">Uncharacterized protein</fullName>
    </submittedName>
</protein>
<dbReference type="EMBL" id="LXQA010016649">
    <property type="protein sequence ID" value="MCH89680.1"/>
    <property type="molecule type" value="Genomic_DNA"/>
</dbReference>
<reference evidence="1 2" key="1">
    <citation type="journal article" date="2018" name="Front. Plant Sci.">
        <title>Red Clover (Trifolium pratense) and Zigzag Clover (T. medium) - A Picture of Genomic Similarities and Differences.</title>
        <authorList>
            <person name="Dluhosova J."/>
            <person name="Istvanek J."/>
            <person name="Nedelnik J."/>
            <person name="Repkova J."/>
        </authorList>
    </citation>
    <scope>NUCLEOTIDE SEQUENCE [LARGE SCALE GENOMIC DNA]</scope>
    <source>
        <strain evidence="2">cv. 10/8</strain>
        <tissue evidence="1">Leaf</tissue>
    </source>
</reference>
<gene>
    <name evidence="1" type="ORF">A2U01_0010580</name>
</gene>
<dbReference type="AlphaFoldDB" id="A0A392MQ94"/>
<evidence type="ECO:0000313" key="1">
    <source>
        <dbReference type="EMBL" id="MCH89680.1"/>
    </source>
</evidence>
<keyword evidence="2" id="KW-1185">Reference proteome</keyword>
<feature type="non-terminal residue" evidence="1">
    <location>
        <position position="62"/>
    </location>
</feature>
<accession>A0A392MQ94</accession>
<sequence length="62" mass="6892">MEAEQIIHYGAKGHCSLKQQDRHKALAPIWTTAVRRAGAGHHTTTMFGYIGQARFGWKGEAI</sequence>
<evidence type="ECO:0000313" key="2">
    <source>
        <dbReference type="Proteomes" id="UP000265520"/>
    </source>
</evidence>
<organism evidence="1 2">
    <name type="scientific">Trifolium medium</name>
    <dbReference type="NCBI Taxonomy" id="97028"/>
    <lineage>
        <taxon>Eukaryota</taxon>
        <taxon>Viridiplantae</taxon>
        <taxon>Streptophyta</taxon>
        <taxon>Embryophyta</taxon>
        <taxon>Tracheophyta</taxon>
        <taxon>Spermatophyta</taxon>
        <taxon>Magnoliopsida</taxon>
        <taxon>eudicotyledons</taxon>
        <taxon>Gunneridae</taxon>
        <taxon>Pentapetalae</taxon>
        <taxon>rosids</taxon>
        <taxon>fabids</taxon>
        <taxon>Fabales</taxon>
        <taxon>Fabaceae</taxon>
        <taxon>Papilionoideae</taxon>
        <taxon>50 kb inversion clade</taxon>
        <taxon>NPAAA clade</taxon>
        <taxon>Hologalegina</taxon>
        <taxon>IRL clade</taxon>
        <taxon>Trifolieae</taxon>
        <taxon>Trifolium</taxon>
    </lineage>
</organism>
<comment type="caution">
    <text evidence="1">The sequence shown here is derived from an EMBL/GenBank/DDBJ whole genome shotgun (WGS) entry which is preliminary data.</text>
</comment>
<name>A0A392MQ94_9FABA</name>